<evidence type="ECO:0000256" key="6">
    <source>
        <dbReference type="ARBA" id="ARBA00022982"/>
    </source>
</evidence>
<dbReference type="PROSITE" id="PS51007">
    <property type="entry name" value="CYTC"/>
    <property type="match status" value="1"/>
</dbReference>
<dbReference type="InterPro" id="IPR008168">
    <property type="entry name" value="Cyt_C_IC"/>
</dbReference>
<evidence type="ECO:0000256" key="7">
    <source>
        <dbReference type="ARBA" id="ARBA00023004"/>
    </source>
</evidence>
<proteinExistence type="predicted"/>
<keyword evidence="12" id="KW-1185">Reference proteome</keyword>
<keyword evidence="4" id="KW-0679">Respiratory chain</keyword>
<dbReference type="GO" id="GO:0009055">
    <property type="term" value="F:electron transfer activity"/>
    <property type="evidence" value="ECO:0007669"/>
    <property type="project" value="InterPro"/>
</dbReference>
<evidence type="ECO:0000313" key="11">
    <source>
        <dbReference type="EMBL" id="PVM84263.1"/>
    </source>
</evidence>
<evidence type="ECO:0000256" key="4">
    <source>
        <dbReference type="ARBA" id="ARBA00022660"/>
    </source>
</evidence>
<keyword evidence="6" id="KW-0249">Electron transport</keyword>
<dbReference type="InterPro" id="IPR009056">
    <property type="entry name" value="Cyt_c-like_dom"/>
</dbReference>
<organism evidence="11 12">
    <name type="scientific">Caulobacter radicis</name>
    <dbReference type="NCBI Taxonomy" id="2172650"/>
    <lineage>
        <taxon>Bacteria</taxon>
        <taxon>Pseudomonadati</taxon>
        <taxon>Pseudomonadota</taxon>
        <taxon>Alphaproteobacteria</taxon>
        <taxon>Caulobacterales</taxon>
        <taxon>Caulobacteraceae</taxon>
        <taxon>Caulobacter</taxon>
    </lineage>
</organism>
<sequence length="121" mass="12365">MYRNTTFAALVLAGAALPAASALAAPPPGKTLYDDNCAACHQASGKGVKGAYPALAGAPLVQGDAKPLLSIVLNGKNEMPGFKDDLTDADLAGLLTYARTSWGNKGKAITPAEIAAARRRK</sequence>
<feature type="chain" id="PRO_5015681825" evidence="9">
    <location>
        <begin position="25"/>
        <end position="121"/>
    </location>
</feature>
<accession>A0A2T9JKP6</accession>
<dbReference type="AlphaFoldDB" id="A0A2T9JKP6"/>
<feature type="domain" description="Cytochrome c" evidence="10">
    <location>
        <begin position="24"/>
        <end position="102"/>
    </location>
</feature>
<dbReference type="InterPro" id="IPR051459">
    <property type="entry name" value="Cytochrome_c-type_DH"/>
</dbReference>
<evidence type="ECO:0000256" key="2">
    <source>
        <dbReference type="ARBA" id="ARBA00022448"/>
    </source>
</evidence>
<dbReference type="Proteomes" id="UP000244913">
    <property type="component" value="Unassembled WGS sequence"/>
</dbReference>
<dbReference type="GO" id="GO:0020037">
    <property type="term" value="F:heme binding"/>
    <property type="evidence" value="ECO:0007669"/>
    <property type="project" value="InterPro"/>
</dbReference>
<dbReference type="Pfam" id="PF13442">
    <property type="entry name" value="Cytochrome_CBB3"/>
    <property type="match status" value="1"/>
</dbReference>
<evidence type="ECO:0000256" key="8">
    <source>
        <dbReference type="PROSITE-ProRule" id="PRU00433"/>
    </source>
</evidence>
<evidence type="ECO:0000256" key="3">
    <source>
        <dbReference type="ARBA" id="ARBA00022617"/>
    </source>
</evidence>
<evidence type="ECO:0000256" key="9">
    <source>
        <dbReference type="SAM" id="SignalP"/>
    </source>
</evidence>
<reference evidence="11 12" key="1">
    <citation type="submission" date="2018-04" db="EMBL/GenBank/DDBJ databases">
        <title>The genome sequence of Caulobacter sp. 736.</title>
        <authorList>
            <person name="Gao J."/>
            <person name="Sun J."/>
        </authorList>
    </citation>
    <scope>NUCLEOTIDE SEQUENCE [LARGE SCALE GENOMIC DNA]</scope>
    <source>
        <strain evidence="11 12">736</strain>
    </source>
</reference>
<dbReference type="InterPro" id="IPR036909">
    <property type="entry name" value="Cyt_c-like_dom_sf"/>
</dbReference>
<dbReference type="GO" id="GO:0005506">
    <property type="term" value="F:iron ion binding"/>
    <property type="evidence" value="ECO:0007669"/>
    <property type="project" value="InterPro"/>
</dbReference>
<keyword evidence="9" id="KW-0732">Signal</keyword>
<dbReference type="PRINTS" id="PR00605">
    <property type="entry name" value="CYTCHROMECIC"/>
</dbReference>
<gene>
    <name evidence="11" type="ORF">DDF65_08520</name>
</gene>
<dbReference type="EMBL" id="QDKP01000027">
    <property type="protein sequence ID" value="PVM84263.1"/>
    <property type="molecule type" value="Genomic_DNA"/>
</dbReference>
<name>A0A2T9JKP6_9CAUL</name>
<dbReference type="SUPFAM" id="SSF46626">
    <property type="entry name" value="Cytochrome c"/>
    <property type="match status" value="1"/>
</dbReference>
<dbReference type="Gene3D" id="1.10.760.10">
    <property type="entry name" value="Cytochrome c-like domain"/>
    <property type="match status" value="1"/>
</dbReference>
<keyword evidence="3 8" id="KW-0349">Heme</keyword>
<dbReference type="PANTHER" id="PTHR35008:SF8">
    <property type="entry name" value="ALCOHOL DEHYDROGENASE CYTOCHROME C SUBUNIT"/>
    <property type="match status" value="1"/>
</dbReference>
<keyword evidence="5 8" id="KW-0479">Metal-binding</keyword>
<dbReference type="RefSeq" id="WP_116566362.1">
    <property type="nucleotide sequence ID" value="NZ_QDKP01000027.1"/>
</dbReference>
<comment type="cofactor">
    <cofactor evidence="1">
        <name>heme c</name>
        <dbReference type="ChEBI" id="CHEBI:61717"/>
    </cofactor>
</comment>
<dbReference type="PANTHER" id="PTHR35008">
    <property type="entry name" value="BLL4482 PROTEIN-RELATED"/>
    <property type="match status" value="1"/>
</dbReference>
<evidence type="ECO:0000256" key="5">
    <source>
        <dbReference type="ARBA" id="ARBA00022723"/>
    </source>
</evidence>
<comment type="caution">
    <text evidence="11">The sequence shown here is derived from an EMBL/GenBank/DDBJ whole genome shotgun (WGS) entry which is preliminary data.</text>
</comment>
<keyword evidence="2" id="KW-0813">Transport</keyword>
<protein>
    <submittedName>
        <fullName evidence="11">Cytochrome C</fullName>
    </submittedName>
</protein>
<evidence type="ECO:0000259" key="10">
    <source>
        <dbReference type="PROSITE" id="PS51007"/>
    </source>
</evidence>
<feature type="signal peptide" evidence="9">
    <location>
        <begin position="1"/>
        <end position="24"/>
    </location>
</feature>
<evidence type="ECO:0000313" key="12">
    <source>
        <dbReference type="Proteomes" id="UP000244913"/>
    </source>
</evidence>
<evidence type="ECO:0000256" key="1">
    <source>
        <dbReference type="ARBA" id="ARBA00001926"/>
    </source>
</evidence>
<keyword evidence="7 8" id="KW-0408">Iron</keyword>